<evidence type="ECO:0000313" key="3">
    <source>
        <dbReference type="Proteomes" id="UP000658127"/>
    </source>
</evidence>
<proteinExistence type="predicted"/>
<gene>
    <name evidence="2" type="ORF">GCM10011610_40630</name>
</gene>
<keyword evidence="3" id="KW-1185">Reference proteome</keyword>
<sequence length="524" mass="56247">MTSPTDKPAPAAPRPDEPDEPARTPDSVDEPARTPDSADSTAPEPAEDEVDVSFTLAPEPVVRDVAEEARKLVHGAARALAAQGPAGWRRLDAVFTMTVTAEIVLAVYSDDEQRVTRLRPSAEVLELIREHRQLSAELGDGPWWRLMLGLTPEGRIQVDYDYGDEPFPADHLFPPGAYQADLEAFPRGALPFWLAAYLAHDDRQLRAPVAAAAAARADAAAGTQPVAVPGLPPLPLLVARWAVLAAGAVAVEDEWGPRFLPSIARFDTGERHGSSLYLLPGDRAVLSGGVWNEPGLRAAYNTGAALPRLFAGAPDWVATPTLDRRAAGGLLTFCYWWDDGAWYQGESPASEAIAPAVPPVFSAESTADTVARMIDDQPPALLRAAAETLVAAAEAGVVTRGTLVELFGDEGFFDLDGGLFQLVVAGVVTTESAWPMPRREAIALVGKYLAEHAVDPAAFPVAQLRADRLSMGWMVYVPVEPGEIAIGRAIYYVADDGVLERSSSAVAPSIFIDDFERRYRERHG</sequence>
<dbReference type="EMBL" id="BMNE01000004">
    <property type="protein sequence ID" value="GGN85900.1"/>
    <property type="molecule type" value="Genomic_DNA"/>
</dbReference>
<dbReference type="Proteomes" id="UP000658127">
    <property type="component" value="Unassembled WGS sequence"/>
</dbReference>
<feature type="region of interest" description="Disordered" evidence="1">
    <location>
        <begin position="1"/>
        <end position="51"/>
    </location>
</feature>
<evidence type="ECO:0000313" key="2">
    <source>
        <dbReference type="EMBL" id="GGN85900.1"/>
    </source>
</evidence>
<dbReference type="InterPro" id="IPR036170">
    <property type="entry name" value="YezG-like_sf"/>
</dbReference>
<dbReference type="SUPFAM" id="SSF160424">
    <property type="entry name" value="BH3703-like"/>
    <property type="match status" value="1"/>
</dbReference>
<dbReference type="RefSeq" id="WP_229739979.1">
    <property type="nucleotide sequence ID" value="NZ_BMNE01000004.1"/>
</dbReference>
<protein>
    <submittedName>
        <fullName evidence="2">Uncharacterized protein</fullName>
    </submittedName>
</protein>
<comment type="caution">
    <text evidence="2">The sequence shown here is derived from an EMBL/GenBank/DDBJ whole genome shotgun (WGS) entry which is preliminary data.</text>
</comment>
<name>A0ABQ2KKI9_9NOCA</name>
<reference evidence="3" key="1">
    <citation type="journal article" date="2019" name="Int. J. Syst. Evol. Microbiol.">
        <title>The Global Catalogue of Microorganisms (GCM) 10K type strain sequencing project: providing services to taxonomists for standard genome sequencing and annotation.</title>
        <authorList>
            <consortium name="The Broad Institute Genomics Platform"/>
            <consortium name="The Broad Institute Genome Sequencing Center for Infectious Disease"/>
            <person name="Wu L."/>
            <person name="Ma J."/>
        </authorList>
    </citation>
    <scope>NUCLEOTIDE SEQUENCE [LARGE SCALE GENOMIC DNA]</scope>
    <source>
        <strain evidence="3">CGMCC 4.7329</strain>
    </source>
</reference>
<organism evidence="2 3">
    <name type="scientific">Nocardia rhizosphaerihabitans</name>
    <dbReference type="NCBI Taxonomy" id="1691570"/>
    <lineage>
        <taxon>Bacteria</taxon>
        <taxon>Bacillati</taxon>
        <taxon>Actinomycetota</taxon>
        <taxon>Actinomycetes</taxon>
        <taxon>Mycobacteriales</taxon>
        <taxon>Nocardiaceae</taxon>
        <taxon>Nocardia</taxon>
    </lineage>
</organism>
<feature type="compositionally biased region" description="Basic and acidic residues" evidence="1">
    <location>
        <begin position="14"/>
        <end position="23"/>
    </location>
</feature>
<accession>A0ABQ2KKI9</accession>
<evidence type="ECO:0000256" key="1">
    <source>
        <dbReference type="SAM" id="MobiDB-lite"/>
    </source>
</evidence>